<organism evidence="2 4">
    <name type="scientific">Trichinella pseudospiralis</name>
    <name type="common">Parasitic roundworm</name>
    <dbReference type="NCBI Taxonomy" id="6337"/>
    <lineage>
        <taxon>Eukaryota</taxon>
        <taxon>Metazoa</taxon>
        <taxon>Ecdysozoa</taxon>
        <taxon>Nematoda</taxon>
        <taxon>Enoplea</taxon>
        <taxon>Dorylaimia</taxon>
        <taxon>Trichinellida</taxon>
        <taxon>Trichinellidae</taxon>
        <taxon>Trichinella</taxon>
    </lineage>
</organism>
<accession>A0A0V1FEB5</accession>
<comment type="caution">
    <text evidence="2">The sequence shown here is derived from an EMBL/GenBank/DDBJ whole genome shotgun (WGS) entry which is preliminary data.</text>
</comment>
<dbReference type="PROSITE" id="PS51257">
    <property type="entry name" value="PROKAR_LIPOPROTEIN"/>
    <property type="match status" value="1"/>
</dbReference>
<name>A0A0V1FEB5_TRIPS</name>
<protein>
    <submittedName>
        <fullName evidence="2">Uncharacterized protein</fullName>
    </submittedName>
</protein>
<dbReference type="AlphaFoldDB" id="A0A0V1FEB5"/>
<reference evidence="3 4" key="1">
    <citation type="submission" date="2015-01" db="EMBL/GenBank/DDBJ databases">
        <title>Evolution of Trichinella species and genotypes.</title>
        <authorList>
            <person name="Korhonen P.K."/>
            <person name="Edoardo P."/>
            <person name="Giuseppe L.R."/>
            <person name="Gasser R.B."/>
        </authorList>
    </citation>
    <scope>NUCLEOTIDE SEQUENCE [LARGE SCALE GENOMIC DNA]</scope>
    <source>
        <strain evidence="1">ISS13</strain>
        <strain evidence="2">ISS470</strain>
    </source>
</reference>
<proteinExistence type="predicted"/>
<dbReference type="Proteomes" id="UP000054632">
    <property type="component" value="Unassembled WGS sequence"/>
</dbReference>
<keyword evidence="4" id="KW-1185">Reference proteome</keyword>
<sequence>MHQVSKAKRRPIGVGLQSLINVLKHLFVSSFLVACRSNGKRKATKPCVELLIRAIRLIVPWCKYLSDEKEHHQIEL</sequence>
<dbReference type="EMBL" id="JYDT01000114">
    <property type="protein sequence ID" value="KRY84406.1"/>
    <property type="molecule type" value="Genomic_DNA"/>
</dbReference>
<dbReference type="OrthoDB" id="5920579at2759"/>
<evidence type="ECO:0000313" key="2">
    <source>
        <dbReference type="EMBL" id="KRY84406.1"/>
    </source>
</evidence>
<evidence type="ECO:0000313" key="1">
    <source>
        <dbReference type="EMBL" id="KRY68934.1"/>
    </source>
</evidence>
<dbReference type="Proteomes" id="UP000054995">
    <property type="component" value="Unassembled WGS sequence"/>
</dbReference>
<evidence type="ECO:0000313" key="4">
    <source>
        <dbReference type="Proteomes" id="UP000054995"/>
    </source>
</evidence>
<dbReference type="EMBL" id="JYDR01000100">
    <property type="protein sequence ID" value="KRY68934.1"/>
    <property type="molecule type" value="Genomic_DNA"/>
</dbReference>
<evidence type="ECO:0000313" key="3">
    <source>
        <dbReference type="Proteomes" id="UP000054632"/>
    </source>
</evidence>
<gene>
    <name evidence="1" type="ORF">T4A_9878</name>
    <name evidence="2" type="ORF">T4D_6980</name>
</gene>